<dbReference type="EMBL" id="LVCJ01000042">
    <property type="protein sequence ID" value="OAL34086.1"/>
    <property type="molecule type" value="Genomic_DNA"/>
</dbReference>
<dbReference type="GeneID" id="34589955"/>
<evidence type="ECO:0000313" key="1">
    <source>
        <dbReference type="EMBL" id="OAL34086.1"/>
    </source>
</evidence>
<keyword evidence="2" id="KW-1185">Reference proteome</keyword>
<proteinExistence type="predicted"/>
<dbReference type="AlphaFoldDB" id="A0A178CX98"/>
<sequence>MSNSVDNHAPPVLGEEDASLVSDEILLRLWNQVQQDPQTDNVALNNFWLHLYAKHLFPGKQWIVGVENGTFDIEPPKKDLTVQFLGHTGPQALFFHMHKGKEATRDDLIEVETQALVACLAYLTANPGITKVYAVTSFGARARIWCCGPKSMSLEPLFGSYDLADASAYVEAHSSEAITLRRGFADMKRFAPVARRGINHGSGSPASSRRN</sequence>
<evidence type="ECO:0000313" key="2">
    <source>
        <dbReference type="Proteomes" id="UP000185904"/>
    </source>
</evidence>
<comment type="caution">
    <text evidence="1">The sequence shown here is derived from an EMBL/GenBank/DDBJ whole genome shotgun (WGS) entry which is preliminary data.</text>
</comment>
<name>A0A178CX98_9EURO</name>
<accession>A0A178CX98</accession>
<reference evidence="1 2" key="1">
    <citation type="submission" date="2016-03" db="EMBL/GenBank/DDBJ databases">
        <title>The draft genome sequence of Fonsecaea nubica causative agent of cutaneous subcutaneous infection in human host.</title>
        <authorList>
            <person name="Costa F."/>
            <person name="Sybren D.H."/>
            <person name="Raittz R.T."/>
            <person name="Weiss V.A."/>
            <person name="Leao A.C."/>
            <person name="Gomes R."/>
            <person name="De Souza E.M."/>
            <person name="Pedrosa F.O."/>
            <person name="Steffens M.B."/>
            <person name="Bombassaro A."/>
            <person name="Tadra-Sfeir M.Z."/>
            <person name="Moreno L.F."/>
            <person name="Najafzadeh M.J."/>
            <person name="Felipe M.S."/>
            <person name="Teixeira M."/>
            <person name="Sun J."/>
            <person name="Xi L."/>
            <person name="Castro M.A."/>
            <person name="Vicente V.A."/>
        </authorList>
    </citation>
    <scope>NUCLEOTIDE SEQUENCE [LARGE SCALE GENOMIC DNA]</scope>
    <source>
        <strain evidence="1 2">CBS 269.64</strain>
    </source>
</reference>
<gene>
    <name evidence="1" type="ORF">AYO20_06541</name>
</gene>
<dbReference type="Proteomes" id="UP000185904">
    <property type="component" value="Unassembled WGS sequence"/>
</dbReference>
<organism evidence="1 2">
    <name type="scientific">Fonsecaea nubica</name>
    <dbReference type="NCBI Taxonomy" id="856822"/>
    <lineage>
        <taxon>Eukaryota</taxon>
        <taxon>Fungi</taxon>
        <taxon>Dikarya</taxon>
        <taxon>Ascomycota</taxon>
        <taxon>Pezizomycotina</taxon>
        <taxon>Eurotiomycetes</taxon>
        <taxon>Chaetothyriomycetidae</taxon>
        <taxon>Chaetothyriales</taxon>
        <taxon>Herpotrichiellaceae</taxon>
        <taxon>Fonsecaea</taxon>
    </lineage>
</organism>
<dbReference type="RefSeq" id="XP_022499098.1">
    <property type="nucleotide sequence ID" value="XM_022644830.1"/>
</dbReference>
<dbReference type="OrthoDB" id="5418574at2759"/>
<protein>
    <submittedName>
        <fullName evidence="1">Uncharacterized protein</fullName>
    </submittedName>
</protein>